<dbReference type="AlphaFoldDB" id="W7L5S3"/>
<sequence>MHQGSDSPIQAAWPKLQQHSENLAGSISPKKCRLIANYEKRMRNLQMLIILLSASLLVWIAVLIDAVLGLKSLDRLEDSDTMTEGPLLSVITAARNEEAKLAVSLETQLRQSYKRIEWILVNDRSADSTGSIMDHIQKNDSRVKCIHIDSLPCGWLGKNHALYKGYMESSGELILFTDADVLFKKDAFSKAVHYFSKNDLDHLTAAPSLTGRSFWLNTFIAFFLFGFSYYKRPWLANNPRSKSGIGIGAFNMVSRRSYDEIGTHRAIKMRPDDDLMLGMKMKQNGFRQKFATAMDLIEVEWYESLIEAFKGLEKNTFAGLHYRISMVLFAIAGTFLSQVLPFFSIFSTDKIIFSLSLANIILLAGVYTIITKRMSKFSPLLFTVFPITALLFIYSIIRASILTFVRGGIVWRGTLYKLSELRNRR</sequence>
<dbReference type="GO" id="GO:0016117">
    <property type="term" value="P:carotenoid biosynthetic process"/>
    <property type="evidence" value="ECO:0007669"/>
    <property type="project" value="UniProtKB-KW"/>
</dbReference>
<organism evidence="13 14">
    <name type="scientific">Cytobacillus firmus DS1</name>
    <dbReference type="NCBI Taxonomy" id="1307436"/>
    <lineage>
        <taxon>Bacteria</taxon>
        <taxon>Bacillati</taxon>
        <taxon>Bacillota</taxon>
        <taxon>Bacilli</taxon>
        <taxon>Bacillales</taxon>
        <taxon>Bacillaceae</taxon>
        <taxon>Cytobacillus</taxon>
    </lineage>
</organism>
<comment type="subcellular location">
    <subcellularLocation>
        <location evidence="1">Cell membrane</location>
    </subcellularLocation>
</comment>
<evidence type="ECO:0000259" key="12">
    <source>
        <dbReference type="Pfam" id="PF00535"/>
    </source>
</evidence>
<evidence type="ECO:0000256" key="3">
    <source>
        <dbReference type="ARBA" id="ARBA00022676"/>
    </source>
</evidence>
<evidence type="ECO:0000256" key="7">
    <source>
        <dbReference type="ARBA" id="ARBA00037281"/>
    </source>
</evidence>
<dbReference type="Pfam" id="PF00535">
    <property type="entry name" value="Glycos_transf_2"/>
    <property type="match status" value="1"/>
</dbReference>
<evidence type="ECO:0000313" key="14">
    <source>
        <dbReference type="Proteomes" id="UP000019270"/>
    </source>
</evidence>
<feature type="transmembrane region" description="Helical" evidence="11">
    <location>
        <begin position="351"/>
        <end position="370"/>
    </location>
</feature>
<feature type="transmembrane region" description="Helical" evidence="11">
    <location>
        <begin position="48"/>
        <end position="70"/>
    </location>
</feature>
<keyword evidence="4 13" id="KW-0808">Transferase</keyword>
<keyword evidence="6 11" id="KW-0472">Membrane</keyword>
<feature type="transmembrane region" description="Helical" evidence="11">
    <location>
        <begin position="213"/>
        <end position="230"/>
    </location>
</feature>
<evidence type="ECO:0000256" key="2">
    <source>
        <dbReference type="ARBA" id="ARBA00022475"/>
    </source>
</evidence>
<keyword evidence="2" id="KW-1003">Cell membrane</keyword>
<evidence type="ECO:0000256" key="10">
    <source>
        <dbReference type="ARBA" id="ARBA00040345"/>
    </source>
</evidence>
<dbReference type="GO" id="GO:0005886">
    <property type="term" value="C:plasma membrane"/>
    <property type="evidence" value="ECO:0007669"/>
    <property type="project" value="UniProtKB-SubCell"/>
</dbReference>
<dbReference type="Proteomes" id="UP000019270">
    <property type="component" value="Unassembled WGS sequence"/>
</dbReference>
<dbReference type="Gene3D" id="3.90.550.10">
    <property type="entry name" value="Spore Coat Polysaccharide Biosynthesis Protein SpsA, Chain A"/>
    <property type="match status" value="1"/>
</dbReference>
<comment type="caution">
    <text evidence="13">The sequence shown here is derived from an EMBL/GenBank/DDBJ whole genome shotgun (WGS) entry which is preliminary data.</text>
</comment>
<keyword evidence="5" id="KW-0125">Carotenoid biosynthesis</keyword>
<gene>
    <name evidence="13" type="ORF">PBF_12187</name>
</gene>
<feature type="domain" description="Glycosyltransferase 2-like" evidence="12">
    <location>
        <begin position="89"/>
        <end position="261"/>
    </location>
</feature>
<comment type="pathway">
    <text evidence="8">Carotenoid biosynthesis; staphyloxanthin biosynthesis; staphyloxanthin from farnesyl diphosphate: step 4/5.</text>
</comment>
<dbReference type="CDD" id="cd00761">
    <property type="entry name" value="Glyco_tranf_GTA_type"/>
    <property type="match status" value="1"/>
</dbReference>
<accession>W7L5S3</accession>
<dbReference type="PANTHER" id="PTHR43646:SF2">
    <property type="entry name" value="GLYCOSYLTRANSFERASE 2-LIKE DOMAIN-CONTAINING PROTEIN"/>
    <property type="match status" value="1"/>
</dbReference>
<proteinExistence type="inferred from homology"/>
<protein>
    <recommendedName>
        <fullName evidence="10">4,4'-diaponeurosporenoate glycosyltransferase</fullName>
    </recommendedName>
</protein>
<evidence type="ECO:0000256" key="11">
    <source>
        <dbReference type="SAM" id="Phobius"/>
    </source>
</evidence>
<dbReference type="InterPro" id="IPR001173">
    <property type="entry name" value="Glyco_trans_2-like"/>
</dbReference>
<dbReference type="eggNOG" id="COG1215">
    <property type="taxonomic scope" value="Bacteria"/>
</dbReference>
<comment type="similarity">
    <text evidence="9">Belongs to the glycosyltransferase 2 family. CrtQ subfamily.</text>
</comment>
<keyword evidence="11" id="KW-1133">Transmembrane helix</keyword>
<dbReference type="PATRIC" id="fig|1307436.3.peg.2609"/>
<evidence type="ECO:0000256" key="8">
    <source>
        <dbReference type="ARBA" id="ARBA00037904"/>
    </source>
</evidence>
<keyword evidence="11" id="KW-0812">Transmembrane</keyword>
<dbReference type="EMBL" id="APVL01000008">
    <property type="protein sequence ID" value="EWG10741.1"/>
    <property type="molecule type" value="Genomic_DNA"/>
</dbReference>
<dbReference type="GO" id="GO:0016757">
    <property type="term" value="F:glycosyltransferase activity"/>
    <property type="evidence" value="ECO:0007669"/>
    <property type="project" value="UniProtKB-KW"/>
</dbReference>
<evidence type="ECO:0000313" key="13">
    <source>
        <dbReference type="EMBL" id="EWG10741.1"/>
    </source>
</evidence>
<reference evidence="14" key="1">
    <citation type="submission" date="2013-03" db="EMBL/GenBank/DDBJ databases">
        <title>Draft genome sequence of Bacillus firmus DS1.</title>
        <authorList>
            <person name="Peng D."/>
            <person name="Zhu L."/>
            <person name="Sun M."/>
        </authorList>
    </citation>
    <scope>NUCLEOTIDE SEQUENCE [LARGE SCALE GENOMIC DNA]</scope>
    <source>
        <strain evidence="14">DS1</strain>
    </source>
</reference>
<feature type="transmembrane region" description="Helical" evidence="11">
    <location>
        <begin position="324"/>
        <end position="345"/>
    </location>
</feature>
<evidence type="ECO:0000256" key="4">
    <source>
        <dbReference type="ARBA" id="ARBA00022679"/>
    </source>
</evidence>
<reference evidence="13 14" key="2">
    <citation type="journal article" date="2016" name="Sci. Rep.">
        <title>A novel serine protease, Sep1, from Bacillus firmus DS-1 has nematicidal activity and degrades multiple intestinal-associated nematode proteins.</title>
        <authorList>
            <person name="Geng C."/>
            <person name="Nie X."/>
            <person name="Tang Z."/>
            <person name="Zhang Y."/>
            <person name="Lin J."/>
            <person name="Sun M."/>
            <person name="Peng D."/>
        </authorList>
    </citation>
    <scope>NUCLEOTIDE SEQUENCE [LARGE SCALE GENOMIC DNA]</scope>
    <source>
        <strain evidence="13 14">DS1</strain>
    </source>
</reference>
<evidence type="ECO:0000256" key="5">
    <source>
        <dbReference type="ARBA" id="ARBA00022746"/>
    </source>
</evidence>
<dbReference type="InterPro" id="IPR029044">
    <property type="entry name" value="Nucleotide-diphossugar_trans"/>
</dbReference>
<dbReference type="RefSeq" id="WP_235192249.1">
    <property type="nucleotide sequence ID" value="NZ_APVL01000008.1"/>
</dbReference>
<evidence type="ECO:0000256" key="9">
    <source>
        <dbReference type="ARBA" id="ARBA00038120"/>
    </source>
</evidence>
<keyword evidence="3" id="KW-0328">Glycosyltransferase</keyword>
<name>W7L5S3_CYTFI</name>
<evidence type="ECO:0000256" key="1">
    <source>
        <dbReference type="ARBA" id="ARBA00004236"/>
    </source>
</evidence>
<feature type="transmembrane region" description="Helical" evidence="11">
    <location>
        <begin position="377"/>
        <end position="397"/>
    </location>
</feature>
<comment type="function">
    <text evidence="7">Catalyzes the glycosylation of 4,4'-diaponeurosporenoate, i.e. the esterification of glucose at the C1'' position with the carboxyl group of 4,4'-diaponeurosporenic acid, to form glycosyl-4,4'-diaponeurosporenoate. This is a step in the biosynthesis of staphyloxanthin, an orange pigment present in most staphylococci strains.</text>
</comment>
<dbReference type="SUPFAM" id="SSF53448">
    <property type="entry name" value="Nucleotide-diphospho-sugar transferases"/>
    <property type="match status" value="1"/>
</dbReference>
<evidence type="ECO:0000256" key="6">
    <source>
        <dbReference type="ARBA" id="ARBA00023136"/>
    </source>
</evidence>
<dbReference type="PANTHER" id="PTHR43646">
    <property type="entry name" value="GLYCOSYLTRANSFERASE"/>
    <property type="match status" value="1"/>
</dbReference>